<accession>A0A261Y0Z9</accession>
<feature type="region of interest" description="Disordered" evidence="2">
    <location>
        <begin position="319"/>
        <end position="344"/>
    </location>
</feature>
<sequence>MKSLLVQEAERIAKLARPPDDATPTALQLQDLLEEAQQVSPVNVTLLVKMFQQVILTRLTDVERQFNRNFLYRFFLRIGIPATALFSVALVASSAVVHKFYNHTPVLFINALGVLYPAYRSLKVLQESNAVTVECLLRDSVGGTLSKVSEVFVREQRQWLTYWILFGGLTLVERFTQTAKALHRYRLVQIFVLYWAQNDRSRGASLIYEYLLQPLFRPTKSSHLSRRKSSYLDETEQDSGVEENIILSEPEDMRPATPMTPQTIATDRVYSIEPHHLYEEPRQNTIWAGQTGPFQLDDESHSSAYLYRAQEPLHYLPPLHRQSIPSLDESDTDYNPLPLNNMPQ</sequence>
<keyword evidence="4" id="KW-1185">Reference proteome</keyword>
<name>A0A261Y0Z9_9FUNG</name>
<dbReference type="GO" id="GO:0016020">
    <property type="term" value="C:membrane"/>
    <property type="evidence" value="ECO:0007669"/>
    <property type="project" value="UniProtKB-SubCell"/>
</dbReference>
<organism evidence="3 4">
    <name type="scientific">Bifiguratus adelaidae</name>
    <dbReference type="NCBI Taxonomy" id="1938954"/>
    <lineage>
        <taxon>Eukaryota</taxon>
        <taxon>Fungi</taxon>
        <taxon>Fungi incertae sedis</taxon>
        <taxon>Mucoromycota</taxon>
        <taxon>Mucoromycotina</taxon>
        <taxon>Endogonomycetes</taxon>
        <taxon>Endogonales</taxon>
        <taxon>Endogonales incertae sedis</taxon>
        <taxon>Bifiguratus</taxon>
    </lineage>
</organism>
<evidence type="ECO:0000313" key="3">
    <source>
        <dbReference type="EMBL" id="OZJ04282.1"/>
    </source>
</evidence>
<keyword evidence="1" id="KW-1133">Transmembrane helix</keyword>
<keyword evidence="1" id="KW-0812">Transmembrane</keyword>
<dbReference type="PANTHER" id="PTHR12300">
    <property type="entry name" value="HVA22-LIKE PROTEINS"/>
    <property type="match status" value="1"/>
</dbReference>
<evidence type="ECO:0000256" key="1">
    <source>
        <dbReference type="RuleBase" id="RU362006"/>
    </source>
</evidence>
<dbReference type="EMBL" id="MVBO01000046">
    <property type="protein sequence ID" value="OZJ04282.1"/>
    <property type="molecule type" value="Genomic_DNA"/>
</dbReference>
<dbReference type="InterPro" id="IPR004345">
    <property type="entry name" value="TB2_DP1_HVA22"/>
</dbReference>
<keyword evidence="1" id="KW-0472">Membrane</keyword>
<proteinExistence type="inferred from homology"/>
<comment type="caution">
    <text evidence="1">Lacks conserved residue(s) required for the propagation of feature annotation.</text>
</comment>
<gene>
    <name evidence="3" type="ORF">BZG36_02585</name>
</gene>
<comment type="similarity">
    <text evidence="1">Belongs to the DP1 family.</text>
</comment>
<dbReference type="Pfam" id="PF03134">
    <property type="entry name" value="TB2_DP1_HVA22"/>
    <property type="match status" value="1"/>
</dbReference>
<comment type="caution">
    <text evidence="3">The sequence shown here is derived from an EMBL/GenBank/DDBJ whole genome shotgun (WGS) entry which is preliminary data.</text>
</comment>
<dbReference type="AlphaFoldDB" id="A0A261Y0Z9"/>
<dbReference type="Proteomes" id="UP000242875">
    <property type="component" value="Unassembled WGS sequence"/>
</dbReference>
<comment type="subcellular location">
    <subcellularLocation>
        <location evidence="1">Membrane</location>
        <topology evidence="1">Multi-pass membrane protein</topology>
    </subcellularLocation>
</comment>
<reference evidence="3 4" key="1">
    <citation type="journal article" date="2017" name="Mycologia">
        <title>Bifiguratus adelaidae, gen. et sp. nov., a new member of Mucoromycotina in endophytic and soil-dwelling habitats.</title>
        <authorList>
            <person name="Torres-Cruz T.J."/>
            <person name="Billingsley Tobias T.L."/>
            <person name="Almatruk M."/>
            <person name="Hesse C."/>
            <person name="Kuske C.R."/>
            <person name="Desiro A."/>
            <person name="Benucci G.M."/>
            <person name="Bonito G."/>
            <person name="Stajich J.E."/>
            <person name="Dunlap C."/>
            <person name="Arnold A.E."/>
            <person name="Porras-Alfaro A."/>
        </authorList>
    </citation>
    <scope>NUCLEOTIDE SEQUENCE [LARGE SCALE GENOMIC DNA]</scope>
    <source>
        <strain evidence="3 4">AZ0501</strain>
    </source>
</reference>
<evidence type="ECO:0000256" key="2">
    <source>
        <dbReference type="SAM" id="MobiDB-lite"/>
    </source>
</evidence>
<protein>
    <recommendedName>
        <fullName evidence="1">Protein YOP1</fullName>
    </recommendedName>
</protein>
<dbReference type="OrthoDB" id="10009287at2759"/>
<feature type="transmembrane region" description="Helical" evidence="1">
    <location>
        <begin position="74"/>
        <end position="94"/>
    </location>
</feature>
<evidence type="ECO:0000313" key="4">
    <source>
        <dbReference type="Proteomes" id="UP000242875"/>
    </source>
</evidence>